<sequence length="224" mass="24589">MRGLILVAVFWTVSTKRLTPDGGVRVRSLQTHDLHVCNAVQIENGIFLTPAACLNARDLQDLEVIGKELKTHCNVTKVQSHPKYLFLSYNIAVLQVECDRSVGKAQTASFSDSKPGDRLTLAGVNRSLRVKTQACSVCQKEYAVFDCKRQICLKVAGKVAQTVAEGLAGAGIFTQNAKLVALLSYGFANGSLVAERVIYYKQFLHRTMQEFTSSKSNGPTCLQF</sequence>
<dbReference type="Pfam" id="PF00089">
    <property type="entry name" value="Trypsin"/>
    <property type="match status" value="1"/>
</dbReference>
<reference evidence="5" key="1">
    <citation type="submission" date="2013-03" db="EMBL/GenBank/DDBJ databases">
        <title>The Genome Sequence of Anopheles minimus MINIMUS1.</title>
        <authorList>
            <consortium name="The Broad Institute Genomics Platform"/>
            <person name="Neafsey D.E."/>
            <person name="Walton C."/>
            <person name="Walker B."/>
            <person name="Young S.K."/>
            <person name="Zeng Q."/>
            <person name="Gargeya S."/>
            <person name="Fitzgerald M."/>
            <person name="Haas B."/>
            <person name="Abouelleil A."/>
            <person name="Allen A.W."/>
            <person name="Alvarado L."/>
            <person name="Arachchi H.M."/>
            <person name="Berlin A.M."/>
            <person name="Chapman S.B."/>
            <person name="Gainer-Dewar J."/>
            <person name="Goldberg J."/>
            <person name="Griggs A."/>
            <person name="Gujja S."/>
            <person name="Hansen M."/>
            <person name="Howarth C."/>
            <person name="Imamovic A."/>
            <person name="Ireland A."/>
            <person name="Larimer J."/>
            <person name="McCowan C."/>
            <person name="Murphy C."/>
            <person name="Pearson M."/>
            <person name="Poon T.W."/>
            <person name="Priest M."/>
            <person name="Roberts A."/>
            <person name="Saif S."/>
            <person name="Shea T."/>
            <person name="Sisk P."/>
            <person name="Sykes S."/>
            <person name="Wortman J."/>
            <person name="Nusbaum C."/>
            <person name="Birren B."/>
        </authorList>
    </citation>
    <scope>NUCLEOTIDE SEQUENCE [LARGE SCALE GENOMIC DNA]</scope>
    <source>
        <strain evidence="5">MINIMUS1</strain>
    </source>
</reference>
<organism evidence="4 5">
    <name type="scientific">Anopheles minimus</name>
    <dbReference type="NCBI Taxonomy" id="112268"/>
    <lineage>
        <taxon>Eukaryota</taxon>
        <taxon>Metazoa</taxon>
        <taxon>Ecdysozoa</taxon>
        <taxon>Arthropoda</taxon>
        <taxon>Hexapoda</taxon>
        <taxon>Insecta</taxon>
        <taxon>Pterygota</taxon>
        <taxon>Neoptera</taxon>
        <taxon>Endopterygota</taxon>
        <taxon>Diptera</taxon>
        <taxon>Nematocera</taxon>
        <taxon>Culicoidea</taxon>
        <taxon>Culicidae</taxon>
        <taxon>Anophelinae</taxon>
        <taxon>Anopheles</taxon>
    </lineage>
</organism>
<keyword evidence="5" id="KW-1185">Reference proteome</keyword>
<reference evidence="4" key="2">
    <citation type="submission" date="2020-05" db="UniProtKB">
        <authorList>
            <consortium name="EnsemblMetazoa"/>
        </authorList>
    </citation>
    <scope>IDENTIFICATION</scope>
    <source>
        <strain evidence="4">MINIMUS1</strain>
    </source>
</reference>
<dbReference type="GO" id="GO:0006508">
    <property type="term" value="P:proteolysis"/>
    <property type="evidence" value="ECO:0007669"/>
    <property type="project" value="InterPro"/>
</dbReference>
<feature type="domain" description="Peptidase S1" evidence="3">
    <location>
        <begin position="28"/>
        <end position="199"/>
    </location>
</feature>
<dbReference type="InterPro" id="IPR043504">
    <property type="entry name" value="Peptidase_S1_PA_chymotrypsin"/>
</dbReference>
<evidence type="ECO:0000256" key="1">
    <source>
        <dbReference type="ARBA" id="ARBA00024195"/>
    </source>
</evidence>
<evidence type="ECO:0000259" key="3">
    <source>
        <dbReference type="Pfam" id="PF00089"/>
    </source>
</evidence>
<evidence type="ECO:0000313" key="5">
    <source>
        <dbReference type="Proteomes" id="UP000075920"/>
    </source>
</evidence>
<comment type="similarity">
    <text evidence="1">Belongs to the peptidase S1 family. CLIP subfamily.</text>
</comment>
<dbReference type="InterPro" id="IPR001254">
    <property type="entry name" value="Trypsin_dom"/>
</dbReference>
<dbReference type="GO" id="GO:0004252">
    <property type="term" value="F:serine-type endopeptidase activity"/>
    <property type="evidence" value="ECO:0007669"/>
    <property type="project" value="InterPro"/>
</dbReference>
<feature type="signal peptide" evidence="2">
    <location>
        <begin position="1"/>
        <end position="15"/>
    </location>
</feature>
<evidence type="ECO:0000313" key="4">
    <source>
        <dbReference type="EnsemblMetazoa" id="AMIN008702-PA"/>
    </source>
</evidence>
<protein>
    <recommendedName>
        <fullName evidence="3">Peptidase S1 domain-containing protein</fullName>
    </recommendedName>
</protein>
<dbReference type="Gene3D" id="2.40.10.10">
    <property type="entry name" value="Trypsin-like serine proteases"/>
    <property type="match status" value="1"/>
</dbReference>
<feature type="chain" id="PRO_5012227126" description="Peptidase S1 domain-containing protein" evidence="2">
    <location>
        <begin position="16"/>
        <end position="224"/>
    </location>
</feature>
<dbReference type="VEuPathDB" id="VectorBase:AMIN008702"/>
<dbReference type="EnsemblMetazoa" id="AMIN008702-RA">
    <property type="protein sequence ID" value="AMIN008702-PA"/>
    <property type="gene ID" value="AMIN008702"/>
</dbReference>
<dbReference type="InterPro" id="IPR009003">
    <property type="entry name" value="Peptidase_S1_PA"/>
</dbReference>
<dbReference type="SUPFAM" id="SSF50494">
    <property type="entry name" value="Trypsin-like serine proteases"/>
    <property type="match status" value="1"/>
</dbReference>
<evidence type="ECO:0000256" key="2">
    <source>
        <dbReference type="SAM" id="SignalP"/>
    </source>
</evidence>
<proteinExistence type="inferred from homology"/>
<name>A0A182WEA6_9DIPT</name>
<keyword evidence="2" id="KW-0732">Signal</keyword>
<dbReference type="STRING" id="112268.A0A182WEA6"/>
<dbReference type="Proteomes" id="UP000075920">
    <property type="component" value="Unassembled WGS sequence"/>
</dbReference>
<accession>A0A182WEA6</accession>
<dbReference type="AlphaFoldDB" id="A0A182WEA6"/>